<dbReference type="VEuPathDB" id="FungiDB:RhiirFUN_006918"/>
<reference evidence="2" key="1">
    <citation type="submission" date="2020-05" db="EMBL/GenBank/DDBJ databases">
        <authorList>
            <person name="Rincon C."/>
            <person name="Sanders R I."/>
            <person name="Robbins C."/>
            <person name="Chaturvedi A."/>
        </authorList>
    </citation>
    <scope>NUCLEOTIDE SEQUENCE</scope>
    <source>
        <strain evidence="2">CHB12</strain>
    </source>
</reference>
<dbReference type="GO" id="GO:0032039">
    <property type="term" value="C:integrator complex"/>
    <property type="evidence" value="ECO:0007669"/>
    <property type="project" value="InterPro"/>
</dbReference>
<organism evidence="2 3">
    <name type="scientific">Rhizophagus irregularis</name>
    <dbReference type="NCBI Taxonomy" id="588596"/>
    <lineage>
        <taxon>Eukaryota</taxon>
        <taxon>Fungi</taxon>
        <taxon>Fungi incertae sedis</taxon>
        <taxon>Mucoromycota</taxon>
        <taxon>Glomeromycotina</taxon>
        <taxon>Glomeromycetes</taxon>
        <taxon>Glomerales</taxon>
        <taxon>Glomeraceae</taxon>
        <taxon>Rhizophagus</taxon>
    </lineage>
</organism>
<dbReference type="EMBL" id="CAGKOT010000004">
    <property type="protein sequence ID" value="CAB5329140.1"/>
    <property type="molecule type" value="Genomic_DNA"/>
</dbReference>
<name>A0A915YSZ6_9GLOM</name>
<feature type="compositionally biased region" description="Basic and acidic residues" evidence="1">
    <location>
        <begin position="1046"/>
        <end position="1058"/>
    </location>
</feature>
<gene>
    <name evidence="2" type="ORF">CHRIB12_LOCUS2774</name>
</gene>
<proteinExistence type="predicted"/>
<accession>A0A915YSZ6</accession>
<feature type="region of interest" description="Disordered" evidence="1">
    <location>
        <begin position="1034"/>
        <end position="1058"/>
    </location>
</feature>
<evidence type="ECO:0000256" key="1">
    <source>
        <dbReference type="SAM" id="MobiDB-lite"/>
    </source>
</evidence>
<protein>
    <recommendedName>
        <fullName evidence="4">Integrator complex subunit 2</fullName>
    </recommendedName>
</protein>
<dbReference type="PANTHER" id="PTHR28608">
    <property type="entry name" value="INTEGRATOR COMPLEX SUBUNIT 2"/>
    <property type="match status" value="1"/>
</dbReference>
<evidence type="ECO:0000313" key="3">
    <source>
        <dbReference type="Proteomes" id="UP000684084"/>
    </source>
</evidence>
<dbReference type="AlphaFoldDB" id="A0A915YSZ6"/>
<evidence type="ECO:0008006" key="4">
    <source>
        <dbReference type="Google" id="ProtNLM"/>
    </source>
</evidence>
<comment type="caution">
    <text evidence="2">The sequence shown here is derived from an EMBL/GenBank/DDBJ whole genome shotgun (WGS) entry which is preliminary data.</text>
</comment>
<dbReference type="Pfam" id="PF14750">
    <property type="entry name" value="INTS2"/>
    <property type="match status" value="1"/>
</dbReference>
<dbReference type="OrthoDB" id="3363059at2759"/>
<dbReference type="Proteomes" id="UP000684084">
    <property type="component" value="Unassembled WGS sequence"/>
</dbReference>
<evidence type="ECO:0000313" key="2">
    <source>
        <dbReference type="EMBL" id="CAB5329140.1"/>
    </source>
</evidence>
<dbReference type="GO" id="GO:0034472">
    <property type="term" value="P:snRNA 3'-end processing"/>
    <property type="evidence" value="ECO:0007669"/>
    <property type="project" value="TreeGrafter"/>
</dbReference>
<dbReference type="PANTHER" id="PTHR28608:SF1">
    <property type="entry name" value="INTEGRATOR COMPLEX SUBUNIT 2"/>
    <property type="match status" value="1"/>
</dbReference>
<sequence length="1058" mass="122415">MSSISDAAIVETFRYLENGGCVIQRPNLKYELFLPYILKYYTLDEVSFLKANYTQVELIKNILTTINRDDLIRDVERQISQNQTLLDVISEGKIVPQSQTHTPGYNDHELILKLILRDLSDLVILAKAKYEQNQMSVQKCCDILHANRFLQNLKKESFSNIDYYLPIILYIWKPIELGITYEDVIRALPLLNNCDDLIRCLVANNPQMFHKITDIILQVHKYFPFKYKERIKNMLYTMVNLATHHAFNMRLKLIDLKILPEVVLRFTIICSDIVLCLEGILSRNPKWITSQQIPQSLINELKTVLFGTLRNCVNNVQQPLSHHRARLCILMRIICGFVHFFKVNFDPSDLEVCLTVIDHAGSDRLKKLCLCFLLLCSEMLIKTNRLLLVSSFARIVNPRNTQLFLIFAYFFRANQLDQISKMCVSTLAMDVEISGYGLVELRIATKDTLFSEVTLAKSALEIEPDTFDGLGLAKDPSDIAFNVVYVMLKGGVFHKGKTDLRPWIIRQITQATTPIHSQLGPLIKTYTSCIFDYGIAYSAYPTPMTKIPELYIFTFFRERIDKISPAHVLLFYYVLQFNTFARERKSIGGQASLQKTIYSSNLPYASDLMESIPVRRILIEAEKCDNGLAYRNIYPELLGLVASNYPEIFDIENLLIEEDRLSKSSRHNQSVVKNFVQLIISNLTENPEVSISALKTLESMEPEDLLIHCNQLILDLLPRIIHQGNPRIIQSVYQIWLSLYSMSPHEASLLFINATRGQEDQGIRFTELQLMMDPLLVIRCDPQVFRCPSIFKIFIKVLKFFMKGSRSRLSRLQQDENEYLKDRVTPEKMDKLILVQEISLMKMLLEVCETKLKDNSDGLEEIRNITFSFLHELFIENTMLCKELHSEGYSFELIPLTTRKIESMHMCIIFAPELIKDETSPKRQLFGLFLGSQLCEVWPMEQTYKLAKDHIIEKIKEISFKTNEKILSEEAKKVLPILVLIFNVFPNLRSEIVRILRALEEKFKPHKGHAITFGMKRGSEIFIAQLLEQVREKPTSSSKVKKRKKSENFKGRSITFEK</sequence>
<dbReference type="InterPro" id="IPR029321">
    <property type="entry name" value="INTS2"/>
</dbReference>